<dbReference type="GO" id="GO:0016740">
    <property type="term" value="F:transferase activity"/>
    <property type="evidence" value="ECO:0007669"/>
    <property type="project" value="UniProtKB-KW"/>
</dbReference>
<dbReference type="OrthoDB" id="9771846at2"/>
<keyword evidence="3" id="KW-1185">Reference proteome</keyword>
<accession>A0A437UDT5</accession>
<name>A0A437UDT5_9FLAO</name>
<dbReference type="CDD" id="cd04186">
    <property type="entry name" value="GT_2_like_c"/>
    <property type="match status" value="1"/>
</dbReference>
<dbReference type="AlphaFoldDB" id="A0A437UDT5"/>
<dbReference type="PANTHER" id="PTHR43179">
    <property type="entry name" value="RHAMNOSYLTRANSFERASE WBBL"/>
    <property type="match status" value="1"/>
</dbReference>
<reference evidence="2" key="1">
    <citation type="submission" date="2018-12" db="EMBL/GenBank/DDBJ databases">
        <title>Draft genome sequence of Flaovobacterium columnare ARS1 isolated from channel catfish in Alabama.</title>
        <authorList>
            <person name="Cai W."/>
            <person name="Arias C."/>
        </authorList>
    </citation>
    <scope>NUCLEOTIDE SEQUENCE [LARGE SCALE GENOMIC DNA]</scope>
    <source>
        <strain evidence="2">ARS1</strain>
    </source>
</reference>
<dbReference type="Gene3D" id="3.90.550.10">
    <property type="entry name" value="Spore Coat Polysaccharide Biosynthesis Protein SpsA, Chain A"/>
    <property type="match status" value="1"/>
</dbReference>
<dbReference type="PANTHER" id="PTHR43179:SF10">
    <property type="entry name" value="GLYCOSYL TRANSFERASE"/>
    <property type="match status" value="1"/>
</dbReference>
<dbReference type="Pfam" id="PF00535">
    <property type="entry name" value="Glycos_transf_2"/>
    <property type="match status" value="1"/>
</dbReference>
<evidence type="ECO:0000259" key="1">
    <source>
        <dbReference type="Pfam" id="PF00535"/>
    </source>
</evidence>
<evidence type="ECO:0000313" key="3">
    <source>
        <dbReference type="Proteomes" id="UP000288951"/>
    </source>
</evidence>
<gene>
    <name evidence="2" type="ORF">EH230_02155</name>
</gene>
<feature type="domain" description="Glycosyltransferase 2-like" evidence="1">
    <location>
        <begin position="9"/>
        <end position="186"/>
    </location>
</feature>
<dbReference type="SUPFAM" id="SSF53448">
    <property type="entry name" value="Nucleotide-diphospho-sugar transferases"/>
    <property type="match status" value="1"/>
</dbReference>
<dbReference type="InterPro" id="IPR029044">
    <property type="entry name" value="Nucleotide-diphossugar_trans"/>
</dbReference>
<dbReference type="InterPro" id="IPR001173">
    <property type="entry name" value="Glyco_trans_2-like"/>
</dbReference>
<sequence>MYNIVCSLVVYNNDRGQLLDAIDSFLNTDLNVKLILIDNSPNDLLRDIKIDSRVAYIHNPSNPGYGSAHNIAIKMYSDKTKYHLILNPDIYYSNGVVEDILNFMDKNESIGLLMPKILYPDGEIQYLAKLIPSPFVFFARRFVPISILKKKIMDKFELRFSGYDTIIEVPYLSGCFMVFRSEALKKINGFDENIFMHMEDLDITRRCKESGFKTIFYPNQVVYHDHQYKSFLTIQNLKMYFTSAVYYFNKWGWFFDKTRRKINKQTISDIKIMKKR</sequence>
<comment type="caution">
    <text evidence="2">The sequence shown here is derived from an EMBL/GenBank/DDBJ whole genome shotgun (WGS) entry which is preliminary data.</text>
</comment>
<proteinExistence type="predicted"/>
<organism evidence="2 3">
    <name type="scientific">Flavobacterium columnare</name>
    <dbReference type="NCBI Taxonomy" id="996"/>
    <lineage>
        <taxon>Bacteria</taxon>
        <taxon>Pseudomonadati</taxon>
        <taxon>Bacteroidota</taxon>
        <taxon>Flavobacteriia</taxon>
        <taxon>Flavobacteriales</taxon>
        <taxon>Flavobacteriaceae</taxon>
        <taxon>Flavobacterium</taxon>
    </lineage>
</organism>
<dbReference type="EMBL" id="RQSM01000002">
    <property type="protein sequence ID" value="RVU91803.1"/>
    <property type="molecule type" value="Genomic_DNA"/>
</dbReference>
<dbReference type="Proteomes" id="UP000288951">
    <property type="component" value="Unassembled WGS sequence"/>
</dbReference>
<evidence type="ECO:0000313" key="2">
    <source>
        <dbReference type="EMBL" id="RVU91803.1"/>
    </source>
</evidence>
<dbReference type="RefSeq" id="WP_127822909.1">
    <property type="nucleotide sequence ID" value="NZ_RQSM01000002.1"/>
</dbReference>
<protein>
    <submittedName>
        <fullName evidence="2">Glycosyltransferase family 2 protein</fullName>
    </submittedName>
</protein>